<dbReference type="NCBIfam" id="TIGR02937">
    <property type="entry name" value="sigma70-ECF"/>
    <property type="match status" value="1"/>
</dbReference>
<feature type="domain" description="RNA polymerase sigma factor 70 region 4 type 2" evidence="7">
    <location>
        <begin position="103"/>
        <end position="155"/>
    </location>
</feature>
<reference evidence="8" key="1">
    <citation type="submission" date="2021-01" db="EMBL/GenBank/DDBJ databases">
        <title>Whole genome shotgun sequence of Demequina activiva NBRC 110675.</title>
        <authorList>
            <person name="Komaki H."/>
            <person name="Tamura T."/>
        </authorList>
    </citation>
    <scope>NUCLEOTIDE SEQUENCE</scope>
    <source>
        <strain evidence="8">NBRC 110675</strain>
    </source>
</reference>
<proteinExistence type="inferred from homology"/>
<dbReference type="InterPro" id="IPR014284">
    <property type="entry name" value="RNA_pol_sigma-70_dom"/>
</dbReference>
<dbReference type="InterPro" id="IPR007627">
    <property type="entry name" value="RNA_pol_sigma70_r2"/>
</dbReference>
<keyword evidence="2" id="KW-0805">Transcription regulation</keyword>
<evidence type="ECO:0000313" key="8">
    <source>
        <dbReference type="EMBL" id="GIG53812.1"/>
    </source>
</evidence>
<dbReference type="SUPFAM" id="SSF88946">
    <property type="entry name" value="Sigma2 domain of RNA polymerase sigma factors"/>
    <property type="match status" value="1"/>
</dbReference>
<evidence type="ECO:0000256" key="4">
    <source>
        <dbReference type="ARBA" id="ARBA00023125"/>
    </source>
</evidence>
<protein>
    <submittedName>
        <fullName evidence="8">DNA-directed RNA polymerase sigma-70 factor</fullName>
    </submittedName>
</protein>
<dbReference type="InterPro" id="IPR039425">
    <property type="entry name" value="RNA_pol_sigma-70-like"/>
</dbReference>
<dbReference type="PANTHER" id="PTHR43133:SF50">
    <property type="entry name" value="ECF RNA POLYMERASE SIGMA FACTOR SIGM"/>
    <property type="match status" value="1"/>
</dbReference>
<dbReference type="GO" id="GO:0000428">
    <property type="term" value="C:DNA-directed RNA polymerase complex"/>
    <property type="evidence" value="ECO:0007669"/>
    <property type="project" value="UniProtKB-KW"/>
</dbReference>
<dbReference type="Proteomes" id="UP000652354">
    <property type="component" value="Unassembled WGS sequence"/>
</dbReference>
<keyword evidence="3" id="KW-0731">Sigma factor</keyword>
<dbReference type="PANTHER" id="PTHR43133">
    <property type="entry name" value="RNA POLYMERASE ECF-TYPE SIGMA FACTO"/>
    <property type="match status" value="1"/>
</dbReference>
<dbReference type="RefSeq" id="WP_203653236.1">
    <property type="nucleotide sequence ID" value="NZ_BONR01000001.1"/>
</dbReference>
<accession>A0A919Q0F2</accession>
<dbReference type="Gene3D" id="1.10.10.10">
    <property type="entry name" value="Winged helix-like DNA-binding domain superfamily/Winged helix DNA-binding domain"/>
    <property type="match status" value="1"/>
</dbReference>
<dbReference type="GO" id="GO:0016987">
    <property type="term" value="F:sigma factor activity"/>
    <property type="evidence" value="ECO:0007669"/>
    <property type="project" value="UniProtKB-KW"/>
</dbReference>
<keyword evidence="9" id="KW-1185">Reference proteome</keyword>
<evidence type="ECO:0000256" key="5">
    <source>
        <dbReference type="ARBA" id="ARBA00023163"/>
    </source>
</evidence>
<keyword evidence="8" id="KW-0240">DNA-directed RNA polymerase</keyword>
<keyword evidence="5" id="KW-0804">Transcription</keyword>
<evidence type="ECO:0000256" key="3">
    <source>
        <dbReference type="ARBA" id="ARBA00023082"/>
    </source>
</evidence>
<comment type="caution">
    <text evidence="8">The sequence shown here is derived from an EMBL/GenBank/DDBJ whole genome shotgun (WGS) entry which is preliminary data.</text>
</comment>
<dbReference type="EMBL" id="BONR01000001">
    <property type="protein sequence ID" value="GIG53812.1"/>
    <property type="molecule type" value="Genomic_DNA"/>
</dbReference>
<evidence type="ECO:0000313" key="9">
    <source>
        <dbReference type="Proteomes" id="UP000652354"/>
    </source>
</evidence>
<keyword evidence="4" id="KW-0238">DNA-binding</keyword>
<dbReference type="Gene3D" id="1.10.1740.10">
    <property type="match status" value="1"/>
</dbReference>
<dbReference type="InterPro" id="IPR013325">
    <property type="entry name" value="RNA_pol_sigma_r2"/>
</dbReference>
<evidence type="ECO:0000259" key="6">
    <source>
        <dbReference type="Pfam" id="PF04542"/>
    </source>
</evidence>
<dbReference type="InterPro" id="IPR013324">
    <property type="entry name" value="RNA_pol_sigma_r3/r4-like"/>
</dbReference>
<dbReference type="Pfam" id="PF08281">
    <property type="entry name" value="Sigma70_r4_2"/>
    <property type="match status" value="1"/>
</dbReference>
<dbReference type="GO" id="GO:0003677">
    <property type="term" value="F:DNA binding"/>
    <property type="evidence" value="ECO:0007669"/>
    <property type="project" value="UniProtKB-KW"/>
</dbReference>
<evidence type="ECO:0000256" key="2">
    <source>
        <dbReference type="ARBA" id="ARBA00023015"/>
    </source>
</evidence>
<evidence type="ECO:0000259" key="7">
    <source>
        <dbReference type="Pfam" id="PF08281"/>
    </source>
</evidence>
<organism evidence="8 9">
    <name type="scientific">Demequina activiva</name>
    <dbReference type="NCBI Taxonomy" id="1582364"/>
    <lineage>
        <taxon>Bacteria</taxon>
        <taxon>Bacillati</taxon>
        <taxon>Actinomycetota</taxon>
        <taxon>Actinomycetes</taxon>
        <taxon>Micrococcales</taxon>
        <taxon>Demequinaceae</taxon>
        <taxon>Demequina</taxon>
    </lineage>
</organism>
<feature type="domain" description="RNA polymerase sigma-70 region 2" evidence="6">
    <location>
        <begin position="17"/>
        <end position="78"/>
    </location>
</feature>
<dbReference type="Pfam" id="PF04542">
    <property type="entry name" value="Sigma70_r2"/>
    <property type="match status" value="1"/>
</dbReference>
<dbReference type="SUPFAM" id="SSF88659">
    <property type="entry name" value="Sigma3 and sigma4 domains of RNA polymerase sigma factors"/>
    <property type="match status" value="1"/>
</dbReference>
<evidence type="ECO:0000256" key="1">
    <source>
        <dbReference type="ARBA" id="ARBA00010641"/>
    </source>
</evidence>
<name>A0A919Q0F2_9MICO</name>
<dbReference type="GO" id="GO:0006352">
    <property type="term" value="P:DNA-templated transcription initiation"/>
    <property type="evidence" value="ECO:0007669"/>
    <property type="project" value="InterPro"/>
</dbReference>
<dbReference type="InterPro" id="IPR013249">
    <property type="entry name" value="RNA_pol_sigma70_r4_t2"/>
</dbReference>
<sequence length="179" mass="19699">MSELHAVLERVMRHAGSRLAAYGFVLTGSQSDAEELVQEAIVKTFVRRPRLLDPASAEQYVRLAMKTLTIDRARKDARFRREAPAQAAGPALPDIVHAISTRVAVQEALQQLTAQQRVAVALRYWDDLTVPEIANQMKVRPGTVKRYLYDASAALRPLLGEHDDDGDEGLRVITASGGA</sequence>
<dbReference type="CDD" id="cd06171">
    <property type="entry name" value="Sigma70_r4"/>
    <property type="match status" value="1"/>
</dbReference>
<comment type="similarity">
    <text evidence="1">Belongs to the sigma-70 factor family. ECF subfamily.</text>
</comment>
<dbReference type="InterPro" id="IPR036388">
    <property type="entry name" value="WH-like_DNA-bd_sf"/>
</dbReference>
<dbReference type="AlphaFoldDB" id="A0A919Q0F2"/>
<gene>
    <name evidence="8" type="ORF">Dac01nite_05640</name>
</gene>